<dbReference type="GO" id="GO:0044550">
    <property type="term" value="P:secondary metabolite biosynthetic process"/>
    <property type="evidence" value="ECO:0007669"/>
    <property type="project" value="TreeGrafter"/>
</dbReference>
<dbReference type="PANTHER" id="PTHR45527:SF1">
    <property type="entry name" value="FATTY ACID SYNTHASE"/>
    <property type="match status" value="1"/>
</dbReference>
<dbReference type="InterPro" id="IPR036736">
    <property type="entry name" value="ACP-like_sf"/>
</dbReference>
<keyword evidence="6" id="KW-1185">Reference proteome</keyword>
<dbReference type="InterPro" id="IPR001031">
    <property type="entry name" value="Thioesterase"/>
</dbReference>
<evidence type="ECO:0000313" key="5">
    <source>
        <dbReference type="EMBL" id="AYN68422.1"/>
    </source>
</evidence>
<organism evidence="5 6">
    <name type="scientific">Euzebyella marina</name>
    <dbReference type="NCBI Taxonomy" id="1761453"/>
    <lineage>
        <taxon>Bacteria</taxon>
        <taxon>Pseudomonadati</taxon>
        <taxon>Bacteroidota</taxon>
        <taxon>Flavobacteriia</taxon>
        <taxon>Flavobacteriales</taxon>
        <taxon>Flavobacteriaceae</taxon>
        <taxon>Euzebyella</taxon>
    </lineage>
</organism>
<dbReference type="SUPFAM" id="SSF56801">
    <property type="entry name" value="Acetyl-CoA synthetase-like"/>
    <property type="match status" value="1"/>
</dbReference>
<dbReference type="InterPro" id="IPR029058">
    <property type="entry name" value="AB_hydrolase_fold"/>
</dbReference>
<dbReference type="GO" id="GO:0031177">
    <property type="term" value="F:phosphopantetheine binding"/>
    <property type="evidence" value="ECO:0007669"/>
    <property type="project" value="InterPro"/>
</dbReference>
<dbReference type="EMBL" id="CP032050">
    <property type="protein sequence ID" value="AYN68422.1"/>
    <property type="molecule type" value="Genomic_DNA"/>
</dbReference>
<gene>
    <name evidence="5" type="ORF">D1013_14040</name>
</gene>
<keyword evidence="3" id="KW-0597">Phosphoprotein</keyword>
<evidence type="ECO:0000256" key="2">
    <source>
        <dbReference type="ARBA" id="ARBA00022450"/>
    </source>
</evidence>
<evidence type="ECO:0000256" key="3">
    <source>
        <dbReference type="ARBA" id="ARBA00022553"/>
    </source>
</evidence>
<evidence type="ECO:0000313" key="6">
    <source>
        <dbReference type="Proteomes" id="UP000276309"/>
    </source>
</evidence>
<dbReference type="SMART" id="SM01294">
    <property type="entry name" value="PKS_PP_betabranch"/>
    <property type="match status" value="1"/>
</dbReference>
<evidence type="ECO:0000259" key="4">
    <source>
        <dbReference type="PROSITE" id="PS50075"/>
    </source>
</evidence>
<dbReference type="Gene3D" id="3.40.50.1820">
    <property type="entry name" value="alpha/beta hydrolase"/>
    <property type="match status" value="1"/>
</dbReference>
<dbReference type="GO" id="GO:0043041">
    <property type="term" value="P:amino acid activation for nonribosomal peptide biosynthetic process"/>
    <property type="evidence" value="ECO:0007669"/>
    <property type="project" value="TreeGrafter"/>
</dbReference>
<name>A0A3G2L830_9FLAO</name>
<dbReference type="Pfam" id="PF00550">
    <property type="entry name" value="PP-binding"/>
    <property type="match status" value="1"/>
</dbReference>
<reference evidence="5 6" key="1">
    <citation type="submission" date="2018-08" db="EMBL/GenBank/DDBJ databases">
        <title>The reduced genetic potential of extracellular carbohydrate catabolism in Euzebyella marina RN62, a Flavobacteriia bacterium isolated from the hadal water.</title>
        <authorList>
            <person name="Xue C."/>
        </authorList>
    </citation>
    <scope>NUCLEOTIDE SEQUENCE [LARGE SCALE GENOMIC DNA]</scope>
    <source>
        <strain evidence="5 6">RN62</strain>
    </source>
</reference>
<dbReference type="PANTHER" id="PTHR45527">
    <property type="entry name" value="NONRIBOSOMAL PEPTIDE SYNTHETASE"/>
    <property type="match status" value="1"/>
</dbReference>
<feature type="domain" description="Carrier" evidence="4">
    <location>
        <begin position="117"/>
        <end position="191"/>
    </location>
</feature>
<dbReference type="SMART" id="SM00823">
    <property type="entry name" value="PKS_PP"/>
    <property type="match status" value="1"/>
</dbReference>
<dbReference type="FunFam" id="1.10.1200.10:FF:000005">
    <property type="entry name" value="Nonribosomal peptide synthetase 1"/>
    <property type="match status" value="1"/>
</dbReference>
<dbReference type="AlphaFoldDB" id="A0A3G2L830"/>
<dbReference type="Gene3D" id="1.10.1200.10">
    <property type="entry name" value="ACP-like"/>
    <property type="match status" value="1"/>
</dbReference>
<dbReference type="InterPro" id="IPR009081">
    <property type="entry name" value="PP-bd_ACP"/>
</dbReference>
<dbReference type="PROSITE" id="PS50075">
    <property type="entry name" value="CARRIER"/>
    <property type="match status" value="1"/>
</dbReference>
<dbReference type="InterPro" id="IPR045851">
    <property type="entry name" value="AMP-bd_C_sf"/>
</dbReference>
<dbReference type="Proteomes" id="UP000276309">
    <property type="component" value="Chromosome"/>
</dbReference>
<dbReference type="GO" id="GO:0005737">
    <property type="term" value="C:cytoplasm"/>
    <property type="evidence" value="ECO:0007669"/>
    <property type="project" value="TreeGrafter"/>
</dbReference>
<evidence type="ECO:0000256" key="1">
    <source>
        <dbReference type="ARBA" id="ARBA00001957"/>
    </source>
</evidence>
<comment type="cofactor">
    <cofactor evidence="1">
        <name>pantetheine 4'-phosphate</name>
        <dbReference type="ChEBI" id="CHEBI:47942"/>
    </cofactor>
</comment>
<dbReference type="SUPFAM" id="SSF53474">
    <property type="entry name" value="alpha/beta-Hydrolases"/>
    <property type="match status" value="1"/>
</dbReference>
<dbReference type="PROSITE" id="PS00012">
    <property type="entry name" value="PHOSPHOPANTETHEINE"/>
    <property type="match status" value="1"/>
</dbReference>
<dbReference type="Gene3D" id="3.30.300.30">
    <property type="match status" value="1"/>
</dbReference>
<dbReference type="InterPro" id="IPR020806">
    <property type="entry name" value="PKS_PP-bd"/>
</dbReference>
<accession>A0A3G2L830</accession>
<dbReference type="OrthoDB" id="9765680at2"/>
<dbReference type="KEGG" id="emar:D1013_14040"/>
<keyword evidence="2" id="KW-0596">Phosphopantetheine</keyword>
<dbReference type="Pfam" id="PF00975">
    <property type="entry name" value="Thioesterase"/>
    <property type="match status" value="1"/>
</dbReference>
<dbReference type="InterPro" id="IPR006162">
    <property type="entry name" value="Ppantetheine_attach_site"/>
</dbReference>
<sequence length="461" mass="52924">MPVIESIQDRVNSLSVDEKKLLWLRAVQLIKEKNQSLNQPKNTSKRLVAYLTTDKQVEIQDVLKELKGQVPDYMVPSKMVLLEQFPMLPNGKVNRKELALTKAQSQSLDEAKEDSIEWKSKTEELLSQIWKDVLGLDRIKRTDNFFDIGGDSILSIQVIARARKLDIPLGPKELFEYQTIASLAEFLEGKEQEKELEKTPGEFKHLVKVRSSGSKAPLICLHSGGTHFFFYNLFAKHLKPDRPIYVLQASPHEGDLILHKTVNEMAKDFISELRRVKPHGPYYFVSYCFNTAIGLEITRLLENESETAHLIIADTMADYLSLFAASKTKVRAEAFFGRLVKNPVRTVRRFVKSKFIEPTRERLKRMKVSGSEKIVQKLHLNHIEIYKGYSWQPVSGPIHLLLTDKKDPEFNDKVIESWKQMTKTEVVVQPTEGHHDRLFLDSNIEETTSKVDAILDKIEGN</sequence>
<dbReference type="RefSeq" id="WP_121849435.1">
    <property type="nucleotide sequence ID" value="NZ_CP032050.1"/>
</dbReference>
<proteinExistence type="predicted"/>
<protein>
    <recommendedName>
        <fullName evidence="4">Carrier domain-containing protein</fullName>
    </recommendedName>
</protein>
<dbReference type="SUPFAM" id="SSF47336">
    <property type="entry name" value="ACP-like"/>
    <property type="match status" value="1"/>
</dbReference>